<gene>
    <name evidence="2" type="ORF">AAD027_18340</name>
</gene>
<name>A0ABU9J5W8_9GAMM</name>
<keyword evidence="1" id="KW-0472">Membrane</keyword>
<keyword evidence="1" id="KW-1133">Transmembrane helix</keyword>
<dbReference type="RefSeq" id="WP_341727486.1">
    <property type="nucleotide sequence ID" value="NZ_JBBWWT010000014.1"/>
</dbReference>
<sequence>MDDEDRIRDDLRRLAFWCWLLPVPAVALLLGLRYPPAGPAAMVGFLILGLGALLLVPLGALVIGLATRTLGASLIGAMTGIGVGLFTGLLGLALRQLL</sequence>
<feature type="transmembrane region" description="Helical" evidence="1">
    <location>
        <begin position="44"/>
        <end position="66"/>
    </location>
</feature>
<accession>A0ABU9J5W8</accession>
<dbReference type="EMBL" id="JBBWWT010000014">
    <property type="protein sequence ID" value="MEL1266316.1"/>
    <property type="molecule type" value="Genomic_DNA"/>
</dbReference>
<dbReference type="Proteomes" id="UP001459204">
    <property type="component" value="Unassembled WGS sequence"/>
</dbReference>
<keyword evidence="3" id="KW-1185">Reference proteome</keyword>
<evidence type="ECO:0000313" key="3">
    <source>
        <dbReference type="Proteomes" id="UP001459204"/>
    </source>
</evidence>
<reference evidence="2 3" key="1">
    <citation type="submission" date="2024-04" db="EMBL/GenBank/DDBJ databases">
        <title>Draft genome sequence of Pseudoxanthomonas putridarboris WD12.</title>
        <authorList>
            <person name="Oh J."/>
        </authorList>
    </citation>
    <scope>NUCLEOTIDE SEQUENCE [LARGE SCALE GENOMIC DNA]</scope>
    <source>
        <strain evidence="2 3">WD12</strain>
    </source>
</reference>
<feature type="transmembrane region" description="Helical" evidence="1">
    <location>
        <begin position="14"/>
        <end position="32"/>
    </location>
</feature>
<organism evidence="2 3">
    <name type="scientific">Pseudoxanthomonas putridarboris</name>
    <dbReference type="NCBI Taxonomy" id="752605"/>
    <lineage>
        <taxon>Bacteria</taxon>
        <taxon>Pseudomonadati</taxon>
        <taxon>Pseudomonadota</taxon>
        <taxon>Gammaproteobacteria</taxon>
        <taxon>Lysobacterales</taxon>
        <taxon>Lysobacteraceae</taxon>
        <taxon>Pseudoxanthomonas</taxon>
    </lineage>
</organism>
<comment type="caution">
    <text evidence="2">The sequence shown here is derived from an EMBL/GenBank/DDBJ whole genome shotgun (WGS) entry which is preliminary data.</text>
</comment>
<evidence type="ECO:0000256" key="1">
    <source>
        <dbReference type="SAM" id="Phobius"/>
    </source>
</evidence>
<keyword evidence="1" id="KW-0812">Transmembrane</keyword>
<protein>
    <submittedName>
        <fullName evidence="2">Uncharacterized protein</fullName>
    </submittedName>
</protein>
<proteinExistence type="predicted"/>
<evidence type="ECO:0000313" key="2">
    <source>
        <dbReference type="EMBL" id="MEL1266316.1"/>
    </source>
</evidence>
<feature type="transmembrane region" description="Helical" evidence="1">
    <location>
        <begin position="72"/>
        <end position="94"/>
    </location>
</feature>